<name>A0ABU8TS09_9HYPH</name>
<dbReference type="EMBL" id="JBAKIA010000038">
    <property type="protein sequence ID" value="MEJ8476959.1"/>
    <property type="molecule type" value="Genomic_DNA"/>
</dbReference>
<keyword evidence="2" id="KW-1185">Reference proteome</keyword>
<evidence type="ECO:0000313" key="1">
    <source>
        <dbReference type="EMBL" id="MEJ8476959.1"/>
    </source>
</evidence>
<dbReference type="RefSeq" id="WP_340277837.1">
    <property type="nucleotide sequence ID" value="NZ_JBAKIA010000038.1"/>
</dbReference>
<sequence>MNALDQHDSPSRSIAEFLKAARWKHALLTTYALSLSYFESEVLRVLLQQGCDDIWLVCDAQGYRSSLLERRSMHVGQEYRIVPVGLANGVFHPKCIHLISEDEQLLMVGSGNVTFGGHGRNAEVFEALVPNEHATAFSDFADFLEVLGSQPDIKIPRREWIEDFAGRAAQAAAGGANQSAQPLRLIHPLGRTAIEQIGEVAATIGTCRKAKIISPYHDPDGEAVSALLEAVNADSGVVAVTSEEPSPFPFSDAAGWSRPVVPQRPKLEGKRFVHAKWLQCDFGDVSLVLSGSFNATRKALGTTDNVELGVLRRVAAPEQLLEWEDCVAPDFQPAERMPSGLGQAEIVYASFDRHDPQKLTGQMISLHEVSGEWSYRVVRTDGTTHSGTTALKDDGTFMVVDQELELFAELPALQIVLKRDDREARGWIQNEMLLSVGARRRLTAGALSRLMRREGSDDDIQALMDYLSIAADKHLRVFDLPVLKSAEHDEQSDSADAAELVRVNLKDLAPMENIPEGIAGAVGAGLGSGDQFETALVRLRRMLLGHGRLKNAASRDGLSSSILAEDEEDVVQRQTPEQVTYSLGLQDFENAIGTMIGECVEHTDRLPGLLTIQFEIGMWMRIHRLEDIDGAFEFLGSWLRRTAQRTTQRQDEVTALSQHFVTSTAIRAALMTSDSKPEQLVGLHDDLEKFFGGAVDRELASASLIDDADKGFAAALAQGLPPHDLNAALSEVLSTRTRRQQLEDVLSTRAAGKDVSADWAVFQSPTGKALHASLHRAGWEKRVKRGIANYEACSHCYITYPRFEKSVFKQERIGRCIHCEKFSLDVTP</sequence>
<reference evidence="1 2" key="1">
    <citation type="submission" date="2024-02" db="EMBL/GenBank/DDBJ databases">
        <title>Roseibium algae sp. nov., isolated from marine alga (Grateloupia sp.), showing potential in myo-inositol conversion.</title>
        <authorList>
            <person name="Wang Y."/>
        </authorList>
    </citation>
    <scope>NUCLEOTIDE SEQUENCE [LARGE SCALE GENOMIC DNA]</scope>
    <source>
        <strain evidence="1 2">H3510</strain>
    </source>
</reference>
<protein>
    <recommendedName>
        <fullName evidence="3">Phospholipase D-like protein</fullName>
    </recommendedName>
</protein>
<proteinExistence type="predicted"/>
<gene>
    <name evidence="1" type="ORF">V6575_23035</name>
</gene>
<comment type="caution">
    <text evidence="1">The sequence shown here is derived from an EMBL/GenBank/DDBJ whole genome shotgun (WGS) entry which is preliminary data.</text>
</comment>
<evidence type="ECO:0008006" key="3">
    <source>
        <dbReference type="Google" id="ProtNLM"/>
    </source>
</evidence>
<accession>A0ABU8TS09</accession>
<evidence type="ECO:0000313" key="2">
    <source>
        <dbReference type="Proteomes" id="UP001385499"/>
    </source>
</evidence>
<organism evidence="1 2">
    <name type="scientific">Roseibium algae</name>
    <dbReference type="NCBI Taxonomy" id="3123038"/>
    <lineage>
        <taxon>Bacteria</taxon>
        <taxon>Pseudomonadati</taxon>
        <taxon>Pseudomonadota</taxon>
        <taxon>Alphaproteobacteria</taxon>
        <taxon>Hyphomicrobiales</taxon>
        <taxon>Stappiaceae</taxon>
        <taxon>Roseibium</taxon>
    </lineage>
</organism>
<dbReference type="Proteomes" id="UP001385499">
    <property type="component" value="Unassembled WGS sequence"/>
</dbReference>
<dbReference type="Gene3D" id="3.30.870.10">
    <property type="entry name" value="Endonuclease Chain A"/>
    <property type="match status" value="1"/>
</dbReference>